<dbReference type="PANTHER" id="PTHR30535">
    <property type="entry name" value="VITAMIN B12-BINDING PROTEIN"/>
    <property type="match status" value="1"/>
</dbReference>
<protein>
    <submittedName>
        <fullName evidence="3">ABC transporter substrate-binding protein</fullName>
    </submittedName>
</protein>
<dbReference type="EMBL" id="JBICZW010000033">
    <property type="protein sequence ID" value="MFG3193733.1"/>
    <property type="molecule type" value="Genomic_DNA"/>
</dbReference>
<dbReference type="Pfam" id="PF01497">
    <property type="entry name" value="Peripla_BP_2"/>
    <property type="match status" value="1"/>
</dbReference>
<accession>A0ABW7C2Y2</accession>
<evidence type="ECO:0000313" key="4">
    <source>
        <dbReference type="Proteomes" id="UP001604282"/>
    </source>
</evidence>
<organism evidence="3 4">
    <name type="scientific">Streptomyces omiyaensis</name>
    <dbReference type="NCBI Taxonomy" id="68247"/>
    <lineage>
        <taxon>Bacteria</taxon>
        <taxon>Bacillati</taxon>
        <taxon>Actinomycetota</taxon>
        <taxon>Actinomycetes</taxon>
        <taxon>Kitasatosporales</taxon>
        <taxon>Streptomycetaceae</taxon>
        <taxon>Streptomyces</taxon>
    </lineage>
</organism>
<dbReference type="Gene3D" id="3.40.50.1980">
    <property type="entry name" value="Nitrogenase molybdenum iron protein domain"/>
    <property type="match status" value="2"/>
</dbReference>
<dbReference type="RefSeq" id="WP_392884777.1">
    <property type="nucleotide sequence ID" value="NZ_JBICZW010000033.1"/>
</dbReference>
<feature type="domain" description="Fe/B12 periplasmic-binding" evidence="2">
    <location>
        <begin position="52"/>
        <end position="331"/>
    </location>
</feature>
<sequence>MVSAVLAVSAVAGCAAEPPFRTGGKAATSATAYPLTLENCGTDVTFEAGPEKVVTLNQTAAEILIRLGVGDRIAGTGYEIEKTPPAIAAAYERIPVLSAPGAEIKHEKLLEAQPDFVYGSFASMFTKEQSGTREQLHDLGVPTYLTEFDCDYHASVADADFAMLFEEYRRLGRIMGVPEAGEKLAAEQKAVVDKAVSAVEKRDEPLKVMWFYSTYEGIPWAAGPGGLPQHISGIVGAENIFADARTKWAEVSWDEVAARDPDVIILADLTRGEPNDTAREKIELLKKDPLTSRLAAVEGDRFITVPGSHMDPGYGSASVVPALVDGLNRLG</sequence>
<dbReference type="SUPFAM" id="SSF53807">
    <property type="entry name" value="Helical backbone' metal receptor"/>
    <property type="match status" value="1"/>
</dbReference>
<proteinExistence type="inferred from homology"/>
<reference evidence="3 4" key="1">
    <citation type="submission" date="2024-10" db="EMBL/GenBank/DDBJ databases">
        <title>The Natural Products Discovery Center: Release of the First 8490 Sequenced Strains for Exploring Actinobacteria Biosynthetic Diversity.</title>
        <authorList>
            <person name="Kalkreuter E."/>
            <person name="Kautsar S.A."/>
            <person name="Yang D."/>
            <person name="Bader C.D."/>
            <person name="Teijaro C.N."/>
            <person name="Fluegel L."/>
            <person name="Davis C.M."/>
            <person name="Simpson J.R."/>
            <person name="Lauterbach L."/>
            <person name="Steele A.D."/>
            <person name="Gui C."/>
            <person name="Meng S."/>
            <person name="Li G."/>
            <person name="Viehrig K."/>
            <person name="Ye F."/>
            <person name="Su P."/>
            <person name="Kiefer A.F."/>
            <person name="Nichols A."/>
            <person name="Cepeda A.J."/>
            <person name="Yan W."/>
            <person name="Fan B."/>
            <person name="Jiang Y."/>
            <person name="Adhikari A."/>
            <person name="Zheng C.-J."/>
            <person name="Schuster L."/>
            <person name="Cowan T.M."/>
            <person name="Smanski M.J."/>
            <person name="Chevrette M.G."/>
            <person name="De Carvalho L.P.S."/>
            <person name="Shen B."/>
        </authorList>
    </citation>
    <scope>NUCLEOTIDE SEQUENCE [LARGE SCALE GENOMIC DNA]</scope>
    <source>
        <strain evidence="3 4">NPDC048229</strain>
    </source>
</reference>
<keyword evidence="4" id="KW-1185">Reference proteome</keyword>
<evidence type="ECO:0000256" key="1">
    <source>
        <dbReference type="ARBA" id="ARBA00008814"/>
    </source>
</evidence>
<dbReference type="PANTHER" id="PTHR30535:SF7">
    <property type="entry name" value="IRON(III) DICITRATE-BINDING PROTEIN"/>
    <property type="match status" value="1"/>
</dbReference>
<dbReference type="InterPro" id="IPR002491">
    <property type="entry name" value="ABC_transptr_periplasmic_BD"/>
</dbReference>
<evidence type="ECO:0000259" key="2">
    <source>
        <dbReference type="PROSITE" id="PS50983"/>
    </source>
</evidence>
<comment type="caution">
    <text evidence="3">The sequence shown here is derived from an EMBL/GenBank/DDBJ whole genome shotgun (WGS) entry which is preliminary data.</text>
</comment>
<evidence type="ECO:0000313" key="3">
    <source>
        <dbReference type="EMBL" id="MFG3193733.1"/>
    </source>
</evidence>
<name>A0ABW7C2Y2_9ACTN</name>
<dbReference type="Proteomes" id="UP001604282">
    <property type="component" value="Unassembled WGS sequence"/>
</dbReference>
<dbReference type="PROSITE" id="PS50983">
    <property type="entry name" value="FE_B12_PBP"/>
    <property type="match status" value="1"/>
</dbReference>
<gene>
    <name evidence="3" type="ORF">ACGFYS_32935</name>
</gene>
<comment type="similarity">
    <text evidence="1">Belongs to the bacterial solute-binding protein 8 family.</text>
</comment>
<dbReference type="InterPro" id="IPR050902">
    <property type="entry name" value="ABC_Transporter_SBP"/>
</dbReference>